<evidence type="ECO:0000313" key="12">
    <source>
        <dbReference type="Proteomes" id="UP000076078"/>
    </source>
</evidence>
<protein>
    <recommendedName>
        <fullName evidence="8">3'-5' exonuclease</fullName>
    </recommendedName>
    <alternativeName>
        <fullName evidence="9">Werner Syndrome-like exonuclease</fullName>
    </alternativeName>
</protein>
<dbReference type="GO" id="GO:0005634">
    <property type="term" value="C:nucleus"/>
    <property type="evidence" value="ECO:0007669"/>
    <property type="project" value="UniProtKB-SubCell"/>
</dbReference>
<sequence length="373" mass="42914">MSFLIKSISNSYKFTSNNIFSCLNRNSIYNPIWNINLQNQLNSFTRNYTTETKFTTIDINSYDSKKLKNVIRVGLFKFSDKDLTLDKLVESIPSEILENGTFYRDTKRFGNYLYKISFTTPSKAMDFYNHLKSITEKDEKVSKLKLTYPFVNLVRSSMDRIYNITDEEIEKLPIPQLNTQLTIVKEQGDIDNAVRLLLNGRLPNELIDGEEMPVLGFDCEWPGLRKFLVGESARVSLIQLSTDTHTCLFRVNLCGLDRTSSLGRLLLSDKILKVGHGIGKDANKIQKDWGFLMENIGDIFYLPIVQRMINRDLVSVAAVFDQVNLKKNRTTLISNWATTGDLTNQQIQSSAKNAYYARHLYFKLKDMKPDVDL</sequence>
<evidence type="ECO:0000256" key="9">
    <source>
        <dbReference type="ARBA" id="ARBA00042761"/>
    </source>
</evidence>
<evidence type="ECO:0000256" key="5">
    <source>
        <dbReference type="ARBA" id="ARBA00022839"/>
    </source>
</evidence>
<comment type="subcellular location">
    <subcellularLocation>
        <location evidence="1">Nucleus</location>
    </subcellularLocation>
</comment>
<keyword evidence="6" id="KW-0460">Magnesium</keyword>
<dbReference type="EMBL" id="LODT01000035">
    <property type="protein sequence ID" value="KYQ91214.1"/>
    <property type="molecule type" value="Genomic_DNA"/>
</dbReference>
<dbReference type="PANTHER" id="PTHR13620">
    <property type="entry name" value="3-5 EXONUCLEASE"/>
    <property type="match status" value="1"/>
</dbReference>
<dbReference type="Pfam" id="PF01612">
    <property type="entry name" value="DNA_pol_A_exo1"/>
    <property type="match status" value="1"/>
</dbReference>
<evidence type="ECO:0000256" key="1">
    <source>
        <dbReference type="ARBA" id="ARBA00004123"/>
    </source>
</evidence>
<dbReference type="InterPro" id="IPR002562">
    <property type="entry name" value="3'-5'_exonuclease_dom"/>
</dbReference>
<dbReference type="PANTHER" id="PTHR13620:SF109">
    <property type="entry name" value="3'-5' EXONUCLEASE"/>
    <property type="match status" value="1"/>
</dbReference>
<dbReference type="GO" id="GO:0008408">
    <property type="term" value="F:3'-5' exonuclease activity"/>
    <property type="evidence" value="ECO:0007669"/>
    <property type="project" value="InterPro"/>
</dbReference>
<accession>A0A151ZBF7</accession>
<dbReference type="STRING" id="361077.A0A151ZBF7"/>
<dbReference type="GO" id="GO:0046872">
    <property type="term" value="F:metal ion binding"/>
    <property type="evidence" value="ECO:0007669"/>
    <property type="project" value="UniProtKB-KW"/>
</dbReference>
<dbReference type="OrthoDB" id="1920326at2759"/>
<keyword evidence="4" id="KW-0378">Hydrolase</keyword>
<feature type="domain" description="3'-5' exonuclease" evidence="10">
    <location>
        <begin position="210"/>
        <end position="367"/>
    </location>
</feature>
<keyword evidence="7" id="KW-0539">Nucleus</keyword>
<dbReference type="GO" id="GO:0003676">
    <property type="term" value="F:nucleic acid binding"/>
    <property type="evidence" value="ECO:0007669"/>
    <property type="project" value="InterPro"/>
</dbReference>
<evidence type="ECO:0000256" key="8">
    <source>
        <dbReference type="ARBA" id="ARBA00040531"/>
    </source>
</evidence>
<evidence type="ECO:0000256" key="6">
    <source>
        <dbReference type="ARBA" id="ARBA00022842"/>
    </source>
</evidence>
<evidence type="ECO:0000259" key="10">
    <source>
        <dbReference type="Pfam" id="PF01612"/>
    </source>
</evidence>
<dbReference type="InterPro" id="IPR051132">
    <property type="entry name" value="3-5_Exonuclease_domain"/>
</dbReference>
<evidence type="ECO:0000256" key="2">
    <source>
        <dbReference type="ARBA" id="ARBA00022722"/>
    </source>
</evidence>
<keyword evidence="12" id="KW-1185">Reference proteome</keyword>
<comment type="caution">
    <text evidence="11">The sequence shown here is derived from an EMBL/GenBank/DDBJ whole genome shotgun (WGS) entry which is preliminary data.</text>
</comment>
<keyword evidence="2" id="KW-0540">Nuclease</keyword>
<name>A0A151ZBF7_TIELA</name>
<dbReference type="InterPro" id="IPR036397">
    <property type="entry name" value="RNaseH_sf"/>
</dbReference>
<dbReference type="OMA" id="CEWPGLR"/>
<reference evidence="11 12" key="1">
    <citation type="submission" date="2015-12" db="EMBL/GenBank/DDBJ databases">
        <title>Dictyostelia acquired genes for synthesis and detection of signals that induce cell-type specialization by lateral gene transfer from prokaryotes.</title>
        <authorList>
            <person name="Gloeckner G."/>
            <person name="Schaap P."/>
        </authorList>
    </citation>
    <scope>NUCLEOTIDE SEQUENCE [LARGE SCALE GENOMIC DNA]</scope>
    <source>
        <strain evidence="11 12">TK</strain>
    </source>
</reference>
<keyword evidence="3" id="KW-0479">Metal-binding</keyword>
<organism evidence="11 12">
    <name type="scientific">Tieghemostelium lacteum</name>
    <name type="common">Slime mold</name>
    <name type="synonym">Dictyostelium lacteum</name>
    <dbReference type="NCBI Taxonomy" id="361077"/>
    <lineage>
        <taxon>Eukaryota</taxon>
        <taxon>Amoebozoa</taxon>
        <taxon>Evosea</taxon>
        <taxon>Eumycetozoa</taxon>
        <taxon>Dictyostelia</taxon>
        <taxon>Dictyosteliales</taxon>
        <taxon>Raperosteliaceae</taxon>
        <taxon>Tieghemostelium</taxon>
    </lineage>
</organism>
<keyword evidence="5" id="KW-0269">Exonuclease</keyword>
<evidence type="ECO:0000256" key="4">
    <source>
        <dbReference type="ARBA" id="ARBA00022801"/>
    </source>
</evidence>
<dbReference type="Proteomes" id="UP000076078">
    <property type="component" value="Unassembled WGS sequence"/>
</dbReference>
<gene>
    <name evidence="11" type="ORF">DLAC_08140</name>
</gene>
<evidence type="ECO:0000256" key="3">
    <source>
        <dbReference type="ARBA" id="ARBA00022723"/>
    </source>
</evidence>
<dbReference type="InterPro" id="IPR012337">
    <property type="entry name" value="RNaseH-like_sf"/>
</dbReference>
<dbReference type="SUPFAM" id="SSF53098">
    <property type="entry name" value="Ribonuclease H-like"/>
    <property type="match status" value="1"/>
</dbReference>
<proteinExistence type="predicted"/>
<dbReference type="GO" id="GO:0006139">
    <property type="term" value="P:nucleobase-containing compound metabolic process"/>
    <property type="evidence" value="ECO:0007669"/>
    <property type="project" value="InterPro"/>
</dbReference>
<dbReference type="Gene3D" id="3.30.420.10">
    <property type="entry name" value="Ribonuclease H-like superfamily/Ribonuclease H"/>
    <property type="match status" value="1"/>
</dbReference>
<dbReference type="AlphaFoldDB" id="A0A151ZBF7"/>
<evidence type="ECO:0000313" key="11">
    <source>
        <dbReference type="EMBL" id="KYQ91214.1"/>
    </source>
</evidence>
<evidence type="ECO:0000256" key="7">
    <source>
        <dbReference type="ARBA" id="ARBA00023242"/>
    </source>
</evidence>
<dbReference type="InParanoid" id="A0A151ZBF7"/>